<evidence type="ECO:0000256" key="4">
    <source>
        <dbReference type="ARBA" id="ARBA00022692"/>
    </source>
</evidence>
<dbReference type="PANTHER" id="PTHR34582">
    <property type="entry name" value="UPF0702 TRANSMEMBRANE PROTEIN YCAP"/>
    <property type="match status" value="1"/>
</dbReference>
<dbReference type="EMBL" id="JBHUDZ010000016">
    <property type="protein sequence ID" value="MFD1604483.1"/>
    <property type="molecule type" value="Genomic_DNA"/>
</dbReference>
<evidence type="ECO:0000256" key="6">
    <source>
        <dbReference type="ARBA" id="ARBA00023136"/>
    </source>
</evidence>
<evidence type="ECO:0000256" key="2">
    <source>
        <dbReference type="ARBA" id="ARBA00006448"/>
    </source>
</evidence>
<feature type="domain" description="YetF-like N-terminal transmembrane" evidence="9">
    <location>
        <begin position="15"/>
        <end position="86"/>
    </location>
</feature>
<evidence type="ECO:0000256" key="7">
    <source>
        <dbReference type="SAM" id="Phobius"/>
    </source>
</evidence>
<gene>
    <name evidence="10" type="ORF">ACFSC2_17230</name>
</gene>
<dbReference type="Proteomes" id="UP001597138">
    <property type="component" value="Unassembled WGS sequence"/>
</dbReference>
<dbReference type="InterPro" id="IPR048454">
    <property type="entry name" value="YetF_N"/>
</dbReference>
<comment type="caution">
    <text evidence="10">The sequence shown here is derived from an EMBL/GenBank/DDBJ whole genome shotgun (WGS) entry which is preliminary data.</text>
</comment>
<dbReference type="Pfam" id="PF04239">
    <property type="entry name" value="DUF421"/>
    <property type="match status" value="1"/>
</dbReference>
<dbReference type="PANTHER" id="PTHR34582:SF6">
    <property type="entry name" value="UPF0702 TRANSMEMBRANE PROTEIN YCAP"/>
    <property type="match status" value="1"/>
</dbReference>
<dbReference type="RefSeq" id="WP_379815573.1">
    <property type="nucleotide sequence ID" value="NZ_JBHUDZ010000016.1"/>
</dbReference>
<protein>
    <submittedName>
        <fullName evidence="10">DUF421 domain-containing protein</fullName>
    </submittedName>
</protein>
<organism evidence="10 11">
    <name type="scientific">Flavobacterium artemisiae</name>
    <dbReference type="NCBI Taxonomy" id="2126556"/>
    <lineage>
        <taxon>Bacteria</taxon>
        <taxon>Pseudomonadati</taxon>
        <taxon>Bacteroidota</taxon>
        <taxon>Flavobacteriia</taxon>
        <taxon>Flavobacteriales</taxon>
        <taxon>Flavobacteriaceae</taxon>
        <taxon>Flavobacterium</taxon>
    </lineage>
</organism>
<feature type="transmembrane region" description="Helical" evidence="7">
    <location>
        <begin position="70"/>
        <end position="87"/>
    </location>
</feature>
<comment type="similarity">
    <text evidence="2">Belongs to the UPF0702 family.</text>
</comment>
<name>A0ABW4HFY5_9FLAO</name>
<feature type="domain" description="YetF C-terminal" evidence="8">
    <location>
        <begin position="90"/>
        <end position="158"/>
    </location>
</feature>
<keyword evidence="3" id="KW-1003">Cell membrane</keyword>
<keyword evidence="4 7" id="KW-0812">Transmembrane</keyword>
<keyword evidence="5 7" id="KW-1133">Transmembrane helix</keyword>
<dbReference type="InterPro" id="IPR023090">
    <property type="entry name" value="UPF0702_alpha/beta_dom_sf"/>
</dbReference>
<keyword evidence="6 7" id="KW-0472">Membrane</keyword>
<dbReference type="InterPro" id="IPR007353">
    <property type="entry name" value="DUF421"/>
</dbReference>
<feature type="transmembrane region" description="Helical" evidence="7">
    <location>
        <begin position="42"/>
        <end position="64"/>
    </location>
</feature>
<keyword evidence="11" id="KW-1185">Reference proteome</keyword>
<evidence type="ECO:0000256" key="5">
    <source>
        <dbReference type="ARBA" id="ARBA00022989"/>
    </source>
</evidence>
<evidence type="ECO:0000259" key="9">
    <source>
        <dbReference type="Pfam" id="PF20730"/>
    </source>
</evidence>
<proteinExistence type="inferred from homology"/>
<comment type="subcellular location">
    <subcellularLocation>
        <location evidence="1">Cell membrane</location>
        <topology evidence="1">Multi-pass membrane protein</topology>
    </subcellularLocation>
</comment>
<accession>A0ABW4HFY5</accession>
<sequence length="191" mass="21172">MNDIFFQDWLGIIRCAITTVTAFTTLFLFVRISGKRTLAKLNAFDFIVSIALGSTLSDIMLATIPIAEGSVVLLLIILLQYIFAWLARSSTQVEKIINTEPRIVFYDNRFIEKSMALETITKEEIYAAVRSTGIDKLDDVKAVVMELKGTLSVVKKSSAEGPSSLDDLDLSKAKIIAGPDSKILDRNHKIL</sequence>
<evidence type="ECO:0000259" key="8">
    <source>
        <dbReference type="Pfam" id="PF04239"/>
    </source>
</evidence>
<evidence type="ECO:0000313" key="10">
    <source>
        <dbReference type="EMBL" id="MFD1604483.1"/>
    </source>
</evidence>
<evidence type="ECO:0000256" key="1">
    <source>
        <dbReference type="ARBA" id="ARBA00004651"/>
    </source>
</evidence>
<reference evidence="11" key="1">
    <citation type="journal article" date="2019" name="Int. J. Syst. Evol. Microbiol.">
        <title>The Global Catalogue of Microorganisms (GCM) 10K type strain sequencing project: providing services to taxonomists for standard genome sequencing and annotation.</title>
        <authorList>
            <consortium name="The Broad Institute Genomics Platform"/>
            <consortium name="The Broad Institute Genome Sequencing Center for Infectious Disease"/>
            <person name="Wu L."/>
            <person name="Ma J."/>
        </authorList>
    </citation>
    <scope>NUCLEOTIDE SEQUENCE [LARGE SCALE GENOMIC DNA]</scope>
    <source>
        <strain evidence="11">CCUG 70865</strain>
    </source>
</reference>
<dbReference type="Pfam" id="PF20730">
    <property type="entry name" value="YetF_N"/>
    <property type="match status" value="1"/>
</dbReference>
<evidence type="ECO:0000256" key="3">
    <source>
        <dbReference type="ARBA" id="ARBA00022475"/>
    </source>
</evidence>
<feature type="transmembrane region" description="Helical" evidence="7">
    <location>
        <begin position="6"/>
        <end position="30"/>
    </location>
</feature>
<evidence type="ECO:0000313" key="11">
    <source>
        <dbReference type="Proteomes" id="UP001597138"/>
    </source>
</evidence>
<dbReference type="Gene3D" id="3.30.240.20">
    <property type="entry name" value="bsu07140 like domains"/>
    <property type="match status" value="1"/>
</dbReference>